<keyword evidence="6" id="KW-0539">Nucleus</keyword>
<dbReference type="CDD" id="cd14707">
    <property type="entry name" value="bZIP_plant_BZIP46"/>
    <property type="match status" value="1"/>
</dbReference>
<dbReference type="PANTHER" id="PTHR22952:SF463">
    <property type="entry name" value="ABSCISIC ACID-INSENSITIVE 5-LIKE PROTEIN 7"/>
    <property type="match status" value="1"/>
</dbReference>
<dbReference type="FunFam" id="1.20.5.170:FF:000048">
    <property type="entry name" value="ABSCISIC ACID-INSENSITIVE 5-like protein 5"/>
    <property type="match status" value="1"/>
</dbReference>
<keyword evidence="8" id="KW-0175">Coiled coil</keyword>
<keyword evidence="2" id="KW-0938">Abscisic acid signaling pathway</keyword>
<dbReference type="InterPro" id="IPR046347">
    <property type="entry name" value="bZIP_sf"/>
</dbReference>
<dbReference type="GO" id="GO:0009738">
    <property type="term" value="P:abscisic acid-activated signaling pathway"/>
    <property type="evidence" value="ECO:0007669"/>
    <property type="project" value="UniProtKB-KW"/>
</dbReference>
<accession>A0AAN8Y376</accession>
<evidence type="ECO:0000259" key="10">
    <source>
        <dbReference type="PROSITE" id="PS50217"/>
    </source>
</evidence>
<comment type="similarity">
    <text evidence="7">Belongs to the bZIP family. ABI5 subfamily.</text>
</comment>
<keyword evidence="4" id="KW-0238">DNA-binding</keyword>
<comment type="subcellular location">
    <subcellularLocation>
        <location evidence="1">Nucleus</location>
    </subcellularLocation>
</comment>
<dbReference type="PROSITE" id="PS50217">
    <property type="entry name" value="BZIP"/>
    <property type="match status" value="1"/>
</dbReference>
<organism evidence="11 12">
    <name type="scientific">Solanum bulbocastanum</name>
    <name type="common">Wild potato</name>
    <dbReference type="NCBI Taxonomy" id="147425"/>
    <lineage>
        <taxon>Eukaryota</taxon>
        <taxon>Viridiplantae</taxon>
        <taxon>Streptophyta</taxon>
        <taxon>Embryophyta</taxon>
        <taxon>Tracheophyta</taxon>
        <taxon>Spermatophyta</taxon>
        <taxon>Magnoliopsida</taxon>
        <taxon>eudicotyledons</taxon>
        <taxon>Gunneridae</taxon>
        <taxon>Pentapetalae</taxon>
        <taxon>asterids</taxon>
        <taxon>lamiids</taxon>
        <taxon>Solanales</taxon>
        <taxon>Solanaceae</taxon>
        <taxon>Solanoideae</taxon>
        <taxon>Solaneae</taxon>
        <taxon>Solanum</taxon>
    </lineage>
</organism>
<keyword evidence="3" id="KW-0805">Transcription regulation</keyword>
<reference evidence="11 12" key="1">
    <citation type="submission" date="2024-02" db="EMBL/GenBank/DDBJ databases">
        <title>de novo genome assembly of Solanum bulbocastanum strain 11H21.</title>
        <authorList>
            <person name="Hosaka A.J."/>
        </authorList>
    </citation>
    <scope>NUCLEOTIDE SEQUENCE [LARGE SCALE GENOMIC DNA]</scope>
    <source>
        <tissue evidence="11">Young leaves</tissue>
    </source>
</reference>
<evidence type="ECO:0000256" key="2">
    <source>
        <dbReference type="ARBA" id="ARBA00022682"/>
    </source>
</evidence>
<dbReference type="InterPro" id="IPR043452">
    <property type="entry name" value="BZIP46-like"/>
</dbReference>
<evidence type="ECO:0000256" key="9">
    <source>
        <dbReference type="SAM" id="MobiDB-lite"/>
    </source>
</evidence>
<evidence type="ECO:0000256" key="6">
    <source>
        <dbReference type="ARBA" id="ARBA00023242"/>
    </source>
</evidence>
<keyword evidence="12" id="KW-1185">Reference proteome</keyword>
<dbReference type="SMART" id="SM00338">
    <property type="entry name" value="BRLZ"/>
    <property type="match status" value="1"/>
</dbReference>
<dbReference type="Proteomes" id="UP001371456">
    <property type="component" value="Unassembled WGS sequence"/>
</dbReference>
<dbReference type="EMBL" id="JBANQN010000010">
    <property type="protein sequence ID" value="KAK6778000.1"/>
    <property type="molecule type" value="Genomic_DNA"/>
</dbReference>
<name>A0AAN8Y376_SOLBU</name>
<gene>
    <name evidence="11" type="ORF">RDI58_024718</name>
</gene>
<keyword evidence="5" id="KW-0804">Transcription</keyword>
<dbReference type="SUPFAM" id="SSF57959">
    <property type="entry name" value="Leucine zipper domain"/>
    <property type="match status" value="1"/>
</dbReference>
<evidence type="ECO:0000256" key="4">
    <source>
        <dbReference type="ARBA" id="ARBA00023125"/>
    </source>
</evidence>
<evidence type="ECO:0000313" key="11">
    <source>
        <dbReference type="EMBL" id="KAK6778000.1"/>
    </source>
</evidence>
<feature type="coiled-coil region" evidence="8">
    <location>
        <begin position="375"/>
        <end position="402"/>
    </location>
</feature>
<evidence type="ECO:0000256" key="3">
    <source>
        <dbReference type="ARBA" id="ARBA00023015"/>
    </source>
</evidence>
<evidence type="ECO:0000256" key="8">
    <source>
        <dbReference type="SAM" id="Coils"/>
    </source>
</evidence>
<evidence type="ECO:0000256" key="5">
    <source>
        <dbReference type="ARBA" id="ARBA00023163"/>
    </source>
</evidence>
<dbReference type="Pfam" id="PF00170">
    <property type="entry name" value="bZIP_1"/>
    <property type="match status" value="1"/>
</dbReference>
<evidence type="ECO:0000313" key="12">
    <source>
        <dbReference type="Proteomes" id="UP001371456"/>
    </source>
</evidence>
<dbReference type="AlphaFoldDB" id="A0AAN8Y376"/>
<dbReference type="Gene3D" id="1.20.5.170">
    <property type="match status" value="1"/>
</dbReference>
<dbReference type="PROSITE" id="PS00036">
    <property type="entry name" value="BZIP_BASIC"/>
    <property type="match status" value="1"/>
</dbReference>
<evidence type="ECO:0000256" key="7">
    <source>
        <dbReference type="ARBA" id="ARBA00061369"/>
    </source>
</evidence>
<sequence>MMSYYSTFDQISISPESSCTMGSYLNFKNFTDTPQIESNGEKSMRSGSFPLARQSSMYSLTFEELQSTCGLGKDVGSMNLEDLLRNIWTDEDSQALASSAGVGEGRMAAGNLQRQGSLTLPQTLNQRTVDEVWRDFQNETTVSSNLGQKQSNLGEMTLEEFLVRAGVVRDDNQPNGTSNNAGFAGVLGEPSSNNNALNIAFQQPTQCPGLLSNQFAESNMLNVVSVKTSQQQPHQQQPLIPKQRNVDFASLKQLGNNCQLASPRVRALVVSTSSRSVNTTVVQGGVMQNGVTGMAGLRSGVTFAPANGGSPRNQLSSEMISKDKLNRPSPSPSPYAFNESGRGRKSCSSLEKVVERRHKRMIKNRESAARSRARKQAYTLELEAEVAKLKEINEELQKKQAEFIDPQKNQVLEKMNMSLGSKLRCLRRTLTGPW</sequence>
<dbReference type="GO" id="GO:0005634">
    <property type="term" value="C:nucleus"/>
    <property type="evidence" value="ECO:0007669"/>
    <property type="project" value="UniProtKB-SubCell"/>
</dbReference>
<dbReference type="PANTHER" id="PTHR22952">
    <property type="entry name" value="CAMP-RESPONSE ELEMENT BINDING PROTEIN-RELATED"/>
    <property type="match status" value="1"/>
</dbReference>
<proteinExistence type="inferred from homology"/>
<feature type="region of interest" description="Disordered" evidence="9">
    <location>
        <begin position="321"/>
        <end position="348"/>
    </location>
</feature>
<dbReference type="InterPro" id="IPR004827">
    <property type="entry name" value="bZIP"/>
</dbReference>
<dbReference type="GO" id="GO:0003700">
    <property type="term" value="F:DNA-binding transcription factor activity"/>
    <property type="evidence" value="ECO:0007669"/>
    <property type="project" value="InterPro"/>
</dbReference>
<dbReference type="GO" id="GO:0003677">
    <property type="term" value="F:DNA binding"/>
    <property type="evidence" value="ECO:0007669"/>
    <property type="project" value="UniProtKB-KW"/>
</dbReference>
<evidence type="ECO:0000256" key="1">
    <source>
        <dbReference type="ARBA" id="ARBA00004123"/>
    </source>
</evidence>
<feature type="domain" description="BZIP" evidence="10">
    <location>
        <begin position="354"/>
        <end position="399"/>
    </location>
</feature>
<comment type="caution">
    <text evidence="11">The sequence shown here is derived from an EMBL/GenBank/DDBJ whole genome shotgun (WGS) entry which is preliminary data.</text>
</comment>
<protein>
    <recommendedName>
        <fullName evidence="10">BZIP domain-containing protein</fullName>
    </recommendedName>
</protein>
<dbReference type="GO" id="GO:0045893">
    <property type="term" value="P:positive regulation of DNA-templated transcription"/>
    <property type="evidence" value="ECO:0007669"/>
    <property type="project" value="InterPro"/>
</dbReference>